<dbReference type="PANTHER" id="PTHR31697">
    <property type="entry name" value="INTEGRATOR COMPLEX SUBUNIT 5"/>
    <property type="match status" value="1"/>
</dbReference>
<dbReference type="InterPro" id="IPR040316">
    <property type="entry name" value="INTS5"/>
</dbReference>
<organism evidence="2 3">
    <name type="scientific">Oreotrochilus melanogaster</name>
    <dbReference type="NCBI Taxonomy" id="689266"/>
    <lineage>
        <taxon>Eukaryota</taxon>
        <taxon>Metazoa</taxon>
        <taxon>Chordata</taxon>
        <taxon>Craniata</taxon>
        <taxon>Vertebrata</taxon>
        <taxon>Euteleostomi</taxon>
        <taxon>Archelosauria</taxon>
        <taxon>Archosauria</taxon>
        <taxon>Dinosauria</taxon>
        <taxon>Saurischia</taxon>
        <taxon>Theropoda</taxon>
        <taxon>Coelurosauria</taxon>
        <taxon>Aves</taxon>
        <taxon>Neognathae</taxon>
        <taxon>Neoaves</taxon>
        <taxon>Strisores</taxon>
        <taxon>Apodiformes</taxon>
        <taxon>Trochilidae</taxon>
        <taxon>Oreotrochilus</taxon>
    </lineage>
</organism>
<feature type="non-terminal residue" evidence="2">
    <location>
        <position position="1"/>
    </location>
</feature>
<dbReference type="Proteomes" id="UP000579904">
    <property type="component" value="Unassembled WGS sequence"/>
</dbReference>
<evidence type="ECO:0000259" key="1">
    <source>
        <dbReference type="Pfam" id="PF14838"/>
    </source>
</evidence>
<proteinExistence type="predicted"/>
<evidence type="ECO:0000313" key="3">
    <source>
        <dbReference type="Proteomes" id="UP000579904"/>
    </source>
</evidence>
<dbReference type="OrthoDB" id="69088at2759"/>
<keyword evidence="3" id="KW-1185">Reference proteome</keyword>
<reference evidence="2 3" key="1">
    <citation type="submission" date="2019-09" db="EMBL/GenBank/DDBJ databases">
        <title>Bird 10,000 Genomes (B10K) Project - Family phase.</title>
        <authorList>
            <person name="Zhang G."/>
        </authorList>
    </citation>
    <scope>NUCLEOTIDE SEQUENCE [LARGE SCALE GENOMIC DNA]</scope>
    <source>
        <strain evidence="2">OUT-0002</strain>
    </source>
</reference>
<evidence type="ECO:0000313" key="2">
    <source>
        <dbReference type="EMBL" id="NXU80214.1"/>
    </source>
</evidence>
<gene>
    <name evidence="2" type="primary">Ints5</name>
    <name evidence="2" type="ORF">OREMEL_R13751</name>
</gene>
<dbReference type="InterPro" id="IPR029444">
    <property type="entry name" value="INTS5_C"/>
</dbReference>
<dbReference type="GO" id="GO:0032039">
    <property type="term" value="C:integrator complex"/>
    <property type="evidence" value="ECO:0007669"/>
    <property type="project" value="InterPro"/>
</dbReference>
<accession>A0A7L3NMD2</accession>
<dbReference type="Pfam" id="PF14838">
    <property type="entry name" value="INTS5_C"/>
    <property type="match status" value="1"/>
</dbReference>
<feature type="non-terminal residue" evidence="2">
    <location>
        <position position="80"/>
    </location>
</feature>
<protein>
    <submittedName>
        <fullName evidence="2">INT5 protein</fullName>
    </submittedName>
</protein>
<feature type="domain" description="Integrator complex subunit 5 C-terminal" evidence="1">
    <location>
        <begin position="1"/>
        <end position="71"/>
    </location>
</feature>
<dbReference type="AlphaFoldDB" id="A0A7L3NMD2"/>
<dbReference type="EMBL" id="VZUB01041084">
    <property type="protein sequence ID" value="NXU80214.1"/>
    <property type="molecule type" value="Genomic_DNA"/>
</dbReference>
<sequence length="80" mass="9321">VQELFPHLAPFEVRLLLLSLWEYLRENSPLPQKFTFQPQRGVFLRDFTRDGDVGKHLGLLHSLLQKNIHTLGGLATRFRP</sequence>
<dbReference type="PANTHER" id="PTHR31697:SF2">
    <property type="entry name" value="INTEGRATOR COMPLEX SUBUNIT 5"/>
    <property type="match status" value="1"/>
</dbReference>
<dbReference type="GO" id="GO:0034472">
    <property type="term" value="P:snRNA 3'-end processing"/>
    <property type="evidence" value="ECO:0007669"/>
    <property type="project" value="TreeGrafter"/>
</dbReference>
<name>A0A7L3NMD2_9AVES</name>
<comment type="caution">
    <text evidence="2">The sequence shown here is derived from an EMBL/GenBank/DDBJ whole genome shotgun (WGS) entry which is preliminary data.</text>
</comment>